<dbReference type="Gene3D" id="1.10.579.10">
    <property type="entry name" value="DNA Cyclobutane Dipyrimidine Photolyase, subunit A, domain 3"/>
    <property type="match status" value="1"/>
</dbReference>
<feature type="site" description="Electron transfer via tryptophanyl radical" evidence="6">
    <location>
        <position position="340"/>
    </location>
</feature>
<comment type="caution">
    <text evidence="9">The sequence shown here is derived from an EMBL/GenBank/DDBJ whole genome shotgun (WGS) entry which is preliminary data.</text>
</comment>
<dbReference type="InterPro" id="IPR002081">
    <property type="entry name" value="Cryptochrome/DNA_photolyase_1"/>
</dbReference>
<feature type="domain" description="Photolyase/cryptochrome alpha/beta" evidence="8">
    <location>
        <begin position="3"/>
        <end position="133"/>
    </location>
</feature>
<feature type="binding site" evidence="5">
    <location>
        <begin position="256"/>
        <end position="263"/>
    </location>
    <ligand>
        <name>FAD</name>
        <dbReference type="ChEBI" id="CHEBI:57692"/>
    </ligand>
</feature>
<dbReference type="GO" id="GO:0006950">
    <property type="term" value="P:response to stress"/>
    <property type="evidence" value="ECO:0007669"/>
    <property type="project" value="UniProtKB-ARBA"/>
</dbReference>
<dbReference type="Pfam" id="PF00875">
    <property type="entry name" value="DNA_photolyase"/>
    <property type="match status" value="1"/>
</dbReference>
<evidence type="ECO:0000313" key="10">
    <source>
        <dbReference type="Proteomes" id="UP000248882"/>
    </source>
</evidence>
<dbReference type="OrthoDB" id="9772484at2"/>
<dbReference type="Gene3D" id="1.25.40.80">
    <property type="match status" value="1"/>
</dbReference>
<dbReference type="GO" id="GO:0006139">
    <property type="term" value="P:nucleobase-containing compound metabolic process"/>
    <property type="evidence" value="ECO:0007669"/>
    <property type="project" value="UniProtKB-ARBA"/>
</dbReference>
<dbReference type="InterPro" id="IPR006050">
    <property type="entry name" value="DNA_photolyase_N"/>
</dbReference>
<dbReference type="GO" id="GO:0009416">
    <property type="term" value="P:response to light stimulus"/>
    <property type="evidence" value="ECO:0007669"/>
    <property type="project" value="TreeGrafter"/>
</dbReference>
<sequence>MKKVSIFWFRRDLRLEDNHGLYQALKENENVLPLFIFDKNILDKLDNKADARVDFIHDQIGKIHQELAKKGSSILVKYGDPEVIFKELLNEYSITAVYTNRDYEPYATTRDEKVTRLLNKNHIQLHRYKDQVIFEPGEILNGSGEFYKVFTPFSKVWLSKFHSAKPEEFKPMHWKNLLQTSALELPSLQEISFTKSDISIPSKTADEDIIAHYNQTRDFPAKKGTSRLGIHLRFGTISIRKLALKASELNATYLNELIWREFYMMILAYNPQVVDQAFKPAYDRIPWRNKEEEFAAWCEGKTGYPIVDAGMRELNSTGYMHNRVRMIVASFLTKHLLIDWRWGETYFAEKLLDYELASNNGGWQWAAGTGTDAQPYFRVFNPTSQQEKFDKNWKYIKKWIPEINSDKYPKPIVDHKFARQRAIDTYKSALNQ</sequence>
<name>A0A2W7RCY6_9BACT</name>
<organism evidence="9 10">
    <name type="scientific">Algoriphagus chordae</name>
    <dbReference type="NCBI Taxonomy" id="237019"/>
    <lineage>
        <taxon>Bacteria</taxon>
        <taxon>Pseudomonadati</taxon>
        <taxon>Bacteroidota</taxon>
        <taxon>Cytophagia</taxon>
        <taxon>Cytophagales</taxon>
        <taxon>Cyclobacteriaceae</taxon>
        <taxon>Algoriphagus</taxon>
    </lineage>
</organism>
<dbReference type="RefSeq" id="WP_111319235.1">
    <property type="nucleotide sequence ID" value="NZ_QKZT01000008.1"/>
</dbReference>
<comment type="similarity">
    <text evidence="7">Belongs to the DNA photolyase family.</text>
</comment>
<dbReference type="InterPro" id="IPR036155">
    <property type="entry name" value="Crypto/Photolyase_N_sf"/>
</dbReference>
<keyword evidence="10" id="KW-1185">Reference proteome</keyword>
<dbReference type="InterPro" id="IPR036134">
    <property type="entry name" value="Crypto/Photolyase_FAD-like_sf"/>
</dbReference>
<dbReference type="Gene3D" id="3.40.50.620">
    <property type="entry name" value="HUPs"/>
    <property type="match status" value="1"/>
</dbReference>
<feature type="binding site" evidence="5">
    <location>
        <position position="213"/>
    </location>
    <ligand>
        <name>FAD</name>
        <dbReference type="ChEBI" id="CHEBI:57692"/>
    </ligand>
</feature>
<dbReference type="PRINTS" id="PR00147">
    <property type="entry name" value="DNAPHOTLYASE"/>
</dbReference>
<accession>A0A2W7RCY6</accession>
<dbReference type="SUPFAM" id="SSF48173">
    <property type="entry name" value="Cryptochrome/photolyase FAD-binding domain"/>
    <property type="match status" value="1"/>
</dbReference>
<gene>
    <name evidence="9" type="ORF">LV85_02189</name>
</gene>
<evidence type="ECO:0000256" key="1">
    <source>
        <dbReference type="ARBA" id="ARBA00001932"/>
    </source>
</evidence>
<keyword evidence="9" id="KW-0456">Lyase</keyword>
<evidence type="ECO:0000256" key="3">
    <source>
        <dbReference type="ARBA" id="ARBA00022827"/>
    </source>
</evidence>
<dbReference type="SUPFAM" id="SSF52425">
    <property type="entry name" value="Cryptochrome/photolyase, N-terminal domain"/>
    <property type="match status" value="1"/>
</dbReference>
<dbReference type="AlphaFoldDB" id="A0A2W7RCY6"/>
<evidence type="ECO:0000256" key="4">
    <source>
        <dbReference type="ARBA" id="ARBA00022991"/>
    </source>
</evidence>
<feature type="binding site" evidence="5">
    <location>
        <position position="253"/>
    </location>
    <ligand>
        <name>FAD</name>
        <dbReference type="ChEBI" id="CHEBI:57692"/>
    </ligand>
</feature>
<evidence type="ECO:0000256" key="6">
    <source>
        <dbReference type="PIRSR" id="PIRSR602081-2"/>
    </source>
</evidence>
<dbReference type="PANTHER" id="PTHR11455">
    <property type="entry name" value="CRYPTOCHROME"/>
    <property type="match status" value="1"/>
</dbReference>
<keyword evidence="4 7" id="KW-0157">Chromophore</keyword>
<dbReference type="EMBL" id="QKZT01000008">
    <property type="protein sequence ID" value="PZX52039.1"/>
    <property type="molecule type" value="Genomic_DNA"/>
</dbReference>
<dbReference type="PROSITE" id="PS00691">
    <property type="entry name" value="DNA_PHOTOLYASES_1_2"/>
    <property type="match status" value="1"/>
</dbReference>
<dbReference type="InterPro" id="IPR018394">
    <property type="entry name" value="DNA_photolyase_1_CS_C"/>
</dbReference>
<dbReference type="PROSITE" id="PS51645">
    <property type="entry name" value="PHR_CRY_ALPHA_BETA"/>
    <property type="match status" value="1"/>
</dbReference>
<reference evidence="9 10" key="1">
    <citation type="submission" date="2018-06" db="EMBL/GenBank/DDBJ databases">
        <title>Genomic Encyclopedia of Archaeal and Bacterial Type Strains, Phase II (KMG-II): from individual species to whole genera.</title>
        <authorList>
            <person name="Goeker M."/>
        </authorList>
    </citation>
    <scope>NUCLEOTIDE SEQUENCE [LARGE SCALE GENOMIC DNA]</scope>
    <source>
        <strain evidence="9 10">DSM 19830</strain>
    </source>
</reference>
<keyword evidence="2 5" id="KW-0285">Flavoprotein</keyword>
<dbReference type="GO" id="GO:0003904">
    <property type="term" value="F:deoxyribodipyrimidine photo-lyase activity"/>
    <property type="evidence" value="ECO:0007669"/>
    <property type="project" value="TreeGrafter"/>
</dbReference>
<evidence type="ECO:0000259" key="8">
    <source>
        <dbReference type="PROSITE" id="PS51645"/>
    </source>
</evidence>
<dbReference type="GO" id="GO:0071949">
    <property type="term" value="F:FAD binding"/>
    <property type="evidence" value="ECO:0007669"/>
    <property type="project" value="TreeGrafter"/>
</dbReference>
<dbReference type="GO" id="GO:0003677">
    <property type="term" value="F:DNA binding"/>
    <property type="evidence" value="ECO:0007669"/>
    <property type="project" value="TreeGrafter"/>
</dbReference>
<dbReference type="PROSITE" id="PS00394">
    <property type="entry name" value="DNA_PHOTOLYASES_1_1"/>
    <property type="match status" value="1"/>
</dbReference>
<keyword evidence="3 5" id="KW-0274">FAD</keyword>
<feature type="site" description="Electron transfer via tryptophanyl radical" evidence="6">
    <location>
        <position position="287"/>
    </location>
</feature>
<evidence type="ECO:0000256" key="7">
    <source>
        <dbReference type="RuleBase" id="RU004182"/>
    </source>
</evidence>
<evidence type="ECO:0000313" key="9">
    <source>
        <dbReference type="EMBL" id="PZX52039.1"/>
    </source>
</evidence>
<dbReference type="InterPro" id="IPR014729">
    <property type="entry name" value="Rossmann-like_a/b/a_fold"/>
</dbReference>
<dbReference type="PANTHER" id="PTHR11455:SF9">
    <property type="entry name" value="CRYPTOCHROME CIRCADIAN CLOCK 5 ISOFORM X1"/>
    <property type="match status" value="1"/>
</dbReference>
<feature type="site" description="Electron transfer via tryptophanyl radical" evidence="6">
    <location>
        <position position="363"/>
    </location>
</feature>
<protein>
    <submittedName>
        <fullName evidence="9">Deoxyribodipyrimidine photo-lyase</fullName>
    </submittedName>
</protein>
<dbReference type="Pfam" id="PF03441">
    <property type="entry name" value="FAD_binding_7"/>
    <property type="match status" value="1"/>
</dbReference>
<dbReference type="InterPro" id="IPR005101">
    <property type="entry name" value="Cryptochr/Photolyase_FAD-bd"/>
</dbReference>
<dbReference type="Proteomes" id="UP000248882">
    <property type="component" value="Unassembled WGS sequence"/>
</dbReference>
<evidence type="ECO:0000256" key="5">
    <source>
        <dbReference type="PIRSR" id="PIRSR602081-1"/>
    </source>
</evidence>
<evidence type="ECO:0000256" key="2">
    <source>
        <dbReference type="ARBA" id="ARBA00022630"/>
    </source>
</evidence>
<comment type="cofactor">
    <cofactor evidence="1">
        <name>(6R)-5,10-methylene-5,6,7,8-tetrahydrofolate</name>
        <dbReference type="ChEBI" id="CHEBI:15636"/>
    </cofactor>
</comment>
<comment type="cofactor">
    <cofactor evidence="5">
        <name>FAD</name>
        <dbReference type="ChEBI" id="CHEBI:57692"/>
    </cofactor>
    <text evidence="5">Binds 1 FAD per subunit.</text>
</comment>
<proteinExistence type="inferred from homology"/>